<sequence length="423" mass="48780">MFDTDGNMESHPGWDHFDQIDEGTLACRHCGICFTELDLDVLLAHLEDRHSGEDFETFSDAVENQMGDNDDMDAFMDDLQRNFDELDERFEESEESSPSLPMLRSQASHSSSSSPSTSIRTVPNRKRLPDSANEPSIDYPKSKLGRFLSQVDSIRHSKVADDGSEEQIIMLENMRKRIYPKWNLVAKFTSKTEFDKAVKARFVVSVEKKKIKRCRRYGYVCQVARYCKCDYRMMTLRNDFVFYLYDYGKHNHPEMDRKVAIEAESKARLEAVMKRIGYEPFTDDNHITESDETVNNASNISEVSLQKPPLSPMGKAKVTVDIEFQSKLFAKYENDLTSCWVLVSRPTSKAVLFKAVREAGVACGATSTVYHVVRRRYYCKKKADFECPYRMYCIYSDTQCALYEAGRHNHDESDQSTRTKNQC</sequence>
<organism evidence="2 3">
    <name type="scientific">Panagrellus redivivus</name>
    <name type="common">Microworm</name>
    <dbReference type="NCBI Taxonomy" id="6233"/>
    <lineage>
        <taxon>Eukaryota</taxon>
        <taxon>Metazoa</taxon>
        <taxon>Ecdysozoa</taxon>
        <taxon>Nematoda</taxon>
        <taxon>Chromadorea</taxon>
        <taxon>Rhabditida</taxon>
        <taxon>Tylenchina</taxon>
        <taxon>Panagrolaimomorpha</taxon>
        <taxon>Panagrolaimoidea</taxon>
        <taxon>Panagrolaimidae</taxon>
        <taxon>Panagrellus</taxon>
    </lineage>
</organism>
<feature type="region of interest" description="Disordered" evidence="1">
    <location>
        <begin position="88"/>
        <end position="139"/>
    </location>
</feature>
<proteinExistence type="predicted"/>
<protein>
    <submittedName>
        <fullName evidence="3">C2H2-type domain-containing protein</fullName>
    </submittedName>
</protein>
<evidence type="ECO:0000313" key="3">
    <source>
        <dbReference type="WBParaSite" id="Pan_g2720.t1"/>
    </source>
</evidence>
<dbReference type="Proteomes" id="UP000492821">
    <property type="component" value="Unassembled WGS sequence"/>
</dbReference>
<reference evidence="2" key="1">
    <citation type="journal article" date="2013" name="Genetics">
        <title>The draft genome and transcriptome of Panagrellus redivivus are shaped by the harsh demands of a free-living lifestyle.</title>
        <authorList>
            <person name="Srinivasan J."/>
            <person name="Dillman A.R."/>
            <person name="Macchietto M.G."/>
            <person name="Heikkinen L."/>
            <person name="Lakso M."/>
            <person name="Fracchia K.M."/>
            <person name="Antoshechkin I."/>
            <person name="Mortazavi A."/>
            <person name="Wong G."/>
            <person name="Sternberg P.W."/>
        </authorList>
    </citation>
    <scope>NUCLEOTIDE SEQUENCE [LARGE SCALE GENOMIC DNA]</scope>
    <source>
        <strain evidence="2">MT8872</strain>
    </source>
</reference>
<keyword evidence="2" id="KW-1185">Reference proteome</keyword>
<evidence type="ECO:0000256" key="1">
    <source>
        <dbReference type="SAM" id="MobiDB-lite"/>
    </source>
</evidence>
<feature type="compositionally biased region" description="Low complexity" evidence="1">
    <location>
        <begin position="96"/>
        <end position="118"/>
    </location>
</feature>
<dbReference type="AlphaFoldDB" id="A0A7E4VSN0"/>
<evidence type="ECO:0000313" key="2">
    <source>
        <dbReference type="Proteomes" id="UP000492821"/>
    </source>
</evidence>
<dbReference type="WBParaSite" id="Pan_g2720.t1">
    <property type="protein sequence ID" value="Pan_g2720.t1"/>
    <property type="gene ID" value="Pan_g2720"/>
</dbReference>
<name>A0A7E4VSN0_PANRE</name>
<reference evidence="3" key="2">
    <citation type="submission" date="2020-10" db="UniProtKB">
        <authorList>
            <consortium name="WormBaseParasite"/>
        </authorList>
    </citation>
    <scope>IDENTIFICATION</scope>
</reference>
<accession>A0A7E4VSN0</accession>